<accession>A0ABQ1NB97</accession>
<comment type="caution">
    <text evidence="2">The sequence shown here is derived from an EMBL/GenBank/DDBJ whole genome shotgun (WGS) entry which is preliminary data.</text>
</comment>
<gene>
    <name evidence="2" type="ORF">GCM10011400_64070</name>
</gene>
<evidence type="ECO:0000313" key="2">
    <source>
        <dbReference type="EMBL" id="GGC67329.1"/>
    </source>
</evidence>
<dbReference type="EMBL" id="BMHL01000017">
    <property type="protein sequence ID" value="GGC67329.1"/>
    <property type="molecule type" value="Genomic_DNA"/>
</dbReference>
<feature type="domain" description="TetR transcriptional regulator CgmR-like C-terminal" evidence="1">
    <location>
        <begin position="18"/>
        <end position="106"/>
    </location>
</feature>
<protein>
    <recommendedName>
        <fullName evidence="1">TetR transcriptional regulator CgmR-like C-terminal domain-containing protein</fullName>
    </recommendedName>
</protein>
<dbReference type="Gene3D" id="1.10.357.10">
    <property type="entry name" value="Tetracycline Repressor, domain 2"/>
    <property type="match status" value="1"/>
</dbReference>
<reference evidence="3" key="1">
    <citation type="journal article" date="2019" name="Int. J. Syst. Evol. Microbiol.">
        <title>The Global Catalogue of Microorganisms (GCM) 10K type strain sequencing project: providing services to taxonomists for standard genome sequencing and annotation.</title>
        <authorList>
            <consortium name="The Broad Institute Genomics Platform"/>
            <consortium name="The Broad Institute Genome Sequencing Center for Infectious Disease"/>
            <person name="Wu L."/>
            <person name="Ma J."/>
        </authorList>
    </citation>
    <scope>NUCLEOTIDE SEQUENCE [LARGE SCALE GENOMIC DNA]</scope>
    <source>
        <strain evidence="3">CGMCC 1.15103</strain>
    </source>
</reference>
<keyword evidence="3" id="KW-1185">Reference proteome</keyword>
<evidence type="ECO:0000313" key="3">
    <source>
        <dbReference type="Proteomes" id="UP000602004"/>
    </source>
</evidence>
<dbReference type="Proteomes" id="UP000602004">
    <property type="component" value="Unassembled WGS sequence"/>
</dbReference>
<sequence>MHLSSGEGSIEERNLIAQIAVLRESVNQPNSVARSILAVLVEDPQLLKAVRDDHAISLANIKAEAANSDIAVLRWAAATGLAFTELLGLSSITMEERERLFERLLDGTYW</sequence>
<name>A0ABQ1NB97_9BURK</name>
<dbReference type="InterPro" id="IPR041479">
    <property type="entry name" value="TetR_CgmR_C"/>
</dbReference>
<dbReference type="Pfam" id="PF17937">
    <property type="entry name" value="TetR_C_28"/>
    <property type="match status" value="1"/>
</dbReference>
<organism evidence="2 3">
    <name type="scientific">Paraburkholderia caffeinilytica</name>
    <dbReference type="NCBI Taxonomy" id="1761016"/>
    <lineage>
        <taxon>Bacteria</taxon>
        <taxon>Pseudomonadati</taxon>
        <taxon>Pseudomonadota</taxon>
        <taxon>Betaproteobacteria</taxon>
        <taxon>Burkholderiales</taxon>
        <taxon>Burkholderiaceae</taxon>
        <taxon>Paraburkholderia</taxon>
    </lineage>
</organism>
<evidence type="ECO:0000259" key="1">
    <source>
        <dbReference type="Pfam" id="PF17937"/>
    </source>
</evidence>
<proteinExistence type="predicted"/>